<sequence>METMEKKKVFFEEADRPPPSYYDGSLEKMPLRKVPFQTPDPEKWLKAPEFVPRTKMLAEAFAPPGEGPTDCSPLTEVPYVPIGHLSHAAAVNKCMAPPFMHSTAAPFMTPPTAPFPPMVPTMPPAAAVPPVAPRMPVIPNGYTVNITNLNQGCGPPIPAIVLRKKRRKRNKNTQSLVMNSSESPSSSHPLDPNDRNAVPTPEEGQILEDDESPEVNGKQQLMSGSCPDLSEEQLEMWDNYLYAATVEGKETSTKPSPPPSSPKPDAGEMAAYDVLPRSLRDVAEQQLDGFSNPEIRRLDREINGNDMSSSMVMKRLAEQRFVDSDGSTQRSLAAEMKELIFRPEISRYGYPQIDAPRVQLATFHHNSTVRSQIANRNVLSDSESDQCEEDCFEGMNITVNAFDACDDLTLSDVEKAPTRFEQIHQALKQNTQRYTADLRPPERVCCVLM</sequence>
<protein>
    <submittedName>
        <fullName evidence="4">Pollen-specific leucine-rich repeat extensin-like protein 1</fullName>
    </submittedName>
</protein>
<evidence type="ECO:0000256" key="1">
    <source>
        <dbReference type="SAM" id="MobiDB-lite"/>
    </source>
</evidence>
<feature type="region of interest" description="Disordered" evidence="1">
    <location>
        <begin position="162"/>
        <end position="227"/>
    </location>
</feature>
<dbReference type="OMA" id="PGYTANM"/>
<dbReference type="EMBL" id="UYSL01019769">
    <property type="protein sequence ID" value="VDL69581.1"/>
    <property type="molecule type" value="Genomic_DNA"/>
</dbReference>
<organism evidence="4">
    <name type="scientific">Nippostrongylus brasiliensis</name>
    <name type="common">Rat hookworm</name>
    <dbReference type="NCBI Taxonomy" id="27835"/>
    <lineage>
        <taxon>Eukaryota</taxon>
        <taxon>Metazoa</taxon>
        <taxon>Ecdysozoa</taxon>
        <taxon>Nematoda</taxon>
        <taxon>Chromadorea</taxon>
        <taxon>Rhabditida</taxon>
        <taxon>Rhabditina</taxon>
        <taxon>Rhabditomorpha</taxon>
        <taxon>Strongyloidea</taxon>
        <taxon>Heligmosomidae</taxon>
        <taxon>Nippostrongylus</taxon>
    </lineage>
</organism>
<reference evidence="4" key="1">
    <citation type="submission" date="2016-04" db="UniProtKB">
        <authorList>
            <consortium name="WormBaseParasite"/>
        </authorList>
    </citation>
    <scope>IDENTIFICATION</scope>
</reference>
<evidence type="ECO:0000313" key="4">
    <source>
        <dbReference type="WBParaSite" id="NBR_0000599101-mRNA-1"/>
    </source>
</evidence>
<gene>
    <name evidence="2" type="ORF">NBR_LOCUS5992</name>
</gene>
<proteinExistence type="predicted"/>
<accession>A0A158QWZ0</accession>
<evidence type="ECO:0000313" key="2">
    <source>
        <dbReference type="EMBL" id="VDL69581.1"/>
    </source>
</evidence>
<dbReference type="WBParaSite" id="NBR_0000599101-mRNA-1">
    <property type="protein sequence ID" value="NBR_0000599101-mRNA-1"/>
    <property type="gene ID" value="NBR_0000599101"/>
</dbReference>
<dbReference type="Proteomes" id="UP000271162">
    <property type="component" value="Unassembled WGS sequence"/>
</dbReference>
<dbReference type="AlphaFoldDB" id="A0A158QWZ0"/>
<feature type="compositionally biased region" description="Basic residues" evidence="1">
    <location>
        <begin position="162"/>
        <end position="171"/>
    </location>
</feature>
<evidence type="ECO:0000313" key="3">
    <source>
        <dbReference type="Proteomes" id="UP000271162"/>
    </source>
</evidence>
<keyword evidence="3" id="KW-1185">Reference proteome</keyword>
<feature type="region of interest" description="Disordered" evidence="1">
    <location>
        <begin position="248"/>
        <end position="268"/>
    </location>
</feature>
<name>A0A158QWZ0_NIPBR</name>
<reference evidence="2 3" key="2">
    <citation type="submission" date="2018-11" db="EMBL/GenBank/DDBJ databases">
        <authorList>
            <consortium name="Pathogen Informatics"/>
        </authorList>
    </citation>
    <scope>NUCLEOTIDE SEQUENCE [LARGE SCALE GENOMIC DNA]</scope>
</reference>